<keyword evidence="4" id="KW-1185">Reference proteome</keyword>
<dbReference type="PROSITE" id="PS50812">
    <property type="entry name" value="PWWP"/>
    <property type="match status" value="1"/>
</dbReference>
<gene>
    <name evidence="3" type="primary">HDGFL1</name>
</gene>
<dbReference type="Ensembl" id="ENSPCOT00000032933.1">
    <property type="protein sequence ID" value="ENSPCOP00000022261.1"/>
    <property type="gene ID" value="ENSPCOG00000023220.1"/>
</dbReference>
<feature type="compositionally biased region" description="Basic and acidic residues" evidence="1">
    <location>
        <begin position="100"/>
        <end position="121"/>
    </location>
</feature>
<dbReference type="PANTHER" id="PTHR12550:SF81">
    <property type="entry name" value="HEPATOMA-DERIVED GROWTH FACTOR-LIKE PROTEIN 1"/>
    <property type="match status" value="1"/>
</dbReference>
<evidence type="ECO:0000256" key="1">
    <source>
        <dbReference type="SAM" id="MobiDB-lite"/>
    </source>
</evidence>
<evidence type="ECO:0000313" key="3">
    <source>
        <dbReference type="Ensembl" id="ENSPCOP00000022261.1"/>
    </source>
</evidence>
<dbReference type="STRING" id="379532.ENSPCOP00000022261"/>
<feature type="region of interest" description="Disordered" evidence="1">
    <location>
        <begin position="100"/>
        <end position="220"/>
    </location>
</feature>
<dbReference type="Gene3D" id="2.30.30.140">
    <property type="match status" value="1"/>
</dbReference>
<reference evidence="3" key="1">
    <citation type="submission" date="2025-08" db="UniProtKB">
        <authorList>
            <consortium name="Ensembl"/>
        </authorList>
    </citation>
    <scope>IDENTIFICATION</scope>
</reference>
<proteinExistence type="predicted"/>
<dbReference type="AlphaFoldDB" id="A0A2K6G7P9"/>
<dbReference type="OMA" id="AYGMPMY"/>
<dbReference type="GeneTree" id="ENSGT00940000163720"/>
<evidence type="ECO:0000259" key="2">
    <source>
        <dbReference type="PROSITE" id="PS50812"/>
    </source>
</evidence>
<feature type="compositionally biased region" description="Basic and acidic residues" evidence="1">
    <location>
        <begin position="130"/>
        <end position="159"/>
    </location>
</feature>
<dbReference type="Pfam" id="PF00855">
    <property type="entry name" value="PWWP"/>
    <property type="match status" value="1"/>
</dbReference>
<dbReference type="SMART" id="SM00293">
    <property type="entry name" value="PWWP"/>
    <property type="match status" value="1"/>
</dbReference>
<name>A0A2K6G7P9_PROCO</name>
<accession>A0A2K6G7P9</accession>
<reference evidence="3" key="2">
    <citation type="submission" date="2025-09" db="UniProtKB">
        <authorList>
            <consortium name="Ensembl"/>
        </authorList>
    </citation>
    <scope>IDENTIFICATION</scope>
</reference>
<protein>
    <submittedName>
        <fullName evidence="3">HDGF like 1</fullName>
    </submittedName>
</protein>
<dbReference type="Proteomes" id="UP000233160">
    <property type="component" value="Unassembled WGS sequence"/>
</dbReference>
<feature type="domain" description="PWWP" evidence="2">
    <location>
        <begin position="11"/>
        <end position="62"/>
    </location>
</feature>
<evidence type="ECO:0000313" key="4">
    <source>
        <dbReference type="Proteomes" id="UP000233160"/>
    </source>
</evidence>
<organism evidence="3 4">
    <name type="scientific">Propithecus coquereli</name>
    <name type="common">Coquerel's sifaka</name>
    <name type="synonym">Propithecus verreauxi coquereli</name>
    <dbReference type="NCBI Taxonomy" id="379532"/>
    <lineage>
        <taxon>Eukaryota</taxon>
        <taxon>Metazoa</taxon>
        <taxon>Chordata</taxon>
        <taxon>Craniata</taxon>
        <taxon>Vertebrata</taxon>
        <taxon>Euteleostomi</taxon>
        <taxon>Mammalia</taxon>
        <taxon>Eutheria</taxon>
        <taxon>Euarchontoglires</taxon>
        <taxon>Primates</taxon>
        <taxon>Strepsirrhini</taxon>
        <taxon>Lemuriformes</taxon>
        <taxon>Indriidae</taxon>
        <taxon>Propithecus</taxon>
    </lineage>
</organism>
<feature type="compositionally biased region" description="Basic and acidic residues" evidence="1">
    <location>
        <begin position="195"/>
        <end position="220"/>
    </location>
</feature>
<sequence length="220" mass="24225">MSLYCRRKYKSGDLVFAKLKGYAHWPARVEQMAEPNRYQVFFFGTHETAFLGPKYLFPYEECKEKFGQPNKRRGFSEGLWEIENNPTVQAADYGFAQEKRCADGPQREPKAAESDADKQSDAEGGGDGPGKLDDDEKGPLKRSAEDLPEDAAKRPKEAAPEEEAAAEASEGQRPPGLEVEHEGAASEPGRAWGPPHEDQREVDAAERVADAPGGGDRDSL</sequence>
<dbReference type="SUPFAM" id="SSF63748">
    <property type="entry name" value="Tudor/PWWP/MBT"/>
    <property type="match status" value="1"/>
</dbReference>
<dbReference type="PANTHER" id="PTHR12550">
    <property type="entry name" value="HEPATOMA-DERIVED GROWTH FACTOR-RELATED"/>
    <property type="match status" value="1"/>
</dbReference>
<dbReference type="InterPro" id="IPR000313">
    <property type="entry name" value="PWWP_dom"/>
</dbReference>
<dbReference type="FunFam" id="2.30.30.140:FF:000017">
    <property type="entry name" value="hepatoma-derived growth factor isoform X1"/>
    <property type="match status" value="1"/>
</dbReference>